<dbReference type="EMBL" id="BMAC01000629">
    <property type="protein sequence ID" value="GFQ00475.1"/>
    <property type="molecule type" value="Genomic_DNA"/>
</dbReference>
<keyword evidence="3" id="KW-1185">Reference proteome</keyword>
<proteinExistence type="predicted"/>
<dbReference type="AlphaFoldDB" id="A0A830CWC8"/>
<organism evidence="2 3">
    <name type="scientific">Phtheirospermum japonicum</name>
    <dbReference type="NCBI Taxonomy" id="374723"/>
    <lineage>
        <taxon>Eukaryota</taxon>
        <taxon>Viridiplantae</taxon>
        <taxon>Streptophyta</taxon>
        <taxon>Embryophyta</taxon>
        <taxon>Tracheophyta</taxon>
        <taxon>Spermatophyta</taxon>
        <taxon>Magnoliopsida</taxon>
        <taxon>eudicotyledons</taxon>
        <taxon>Gunneridae</taxon>
        <taxon>Pentapetalae</taxon>
        <taxon>asterids</taxon>
        <taxon>lamiids</taxon>
        <taxon>Lamiales</taxon>
        <taxon>Orobanchaceae</taxon>
        <taxon>Orobanchaceae incertae sedis</taxon>
        <taxon>Phtheirospermum</taxon>
    </lineage>
</organism>
<feature type="region of interest" description="Disordered" evidence="1">
    <location>
        <begin position="1"/>
        <end position="21"/>
    </location>
</feature>
<dbReference type="Proteomes" id="UP000653305">
    <property type="component" value="Unassembled WGS sequence"/>
</dbReference>
<evidence type="ECO:0000256" key="1">
    <source>
        <dbReference type="SAM" id="MobiDB-lite"/>
    </source>
</evidence>
<dbReference type="InterPro" id="IPR045064">
    <property type="entry name" value="Reticulon-like"/>
</dbReference>
<comment type="caution">
    <text evidence="2">The sequence shown here is derived from an EMBL/GenBank/DDBJ whole genome shotgun (WGS) entry which is preliminary data.</text>
</comment>
<sequence>MDPEFSESSEDRFDDDDGQEEKFHLFGRQKPVHSALGGGKPADVILWRNKQISAGITSRFDSDMAPIRMDRLSSHPFHLPFSHILLGKSVPVVEPLLLR</sequence>
<reference evidence="2" key="1">
    <citation type="submission" date="2020-07" db="EMBL/GenBank/DDBJ databases">
        <title>Ethylene signaling mediates host invasion by parasitic plants.</title>
        <authorList>
            <person name="Yoshida S."/>
        </authorList>
    </citation>
    <scope>NUCLEOTIDE SEQUENCE</scope>
    <source>
        <strain evidence="2">Okayama</strain>
    </source>
</reference>
<protein>
    <submittedName>
        <fullName evidence="2">Reticulon-like protein b4</fullName>
    </submittedName>
</protein>
<dbReference type="GO" id="GO:0009617">
    <property type="term" value="P:response to bacterium"/>
    <property type="evidence" value="ECO:0007669"/>
    <property type="project" value="InterPro"/>
</dbReference>
<dbReference type="PANTHER" id="PTHR10994">
    <property type="entry name" value="RETICULON"/>
    <property type="match status" value="1"/>
</dbReference>
<accession>A0A830CWC8</accession>
<gene>
    <name evidence="2" type="ORF">PHJA_002191500</name>
</gene>
<evidence type="ECO:0000313" key="2">
    <source>
        <dbReference type="EMBL" id="GFQ00475.1"/>
    </source>
</evidence>
<evidence type="ECO:0000313" key="3">
    <source>
        <dbReference type="Proteomes" id="UP000653305"/>
    </source>
</evidence>
<feature type="compositionally biased region" description="Acidic residues" evidence="1">
    <location>
        <begin position="1"/>
        <end position="19"/>
    </location>
</feature>
<name>A0A830CWC8_9LAMI</name>
<dbReference type="OrthoDB" id="1742044at2759"/>
<dbReference type="PANTHER" id="PTHR10994:SF177">
    <property type="entry name" value="RETICULON-LIKE PROTEIN B15"/>
    <property type="match status" value="1"/>
</dbReference>